<dbReference type="InterPro" id="IPR057207">
    <property type="entry name" value="FBXL15_LRR"/>
</dbReference>
<protein>
    <submittedName>
        <fullName evidence="4">Uncharacterized protein</fullName>
    </submittedName>
</protein>
<accession>A0A176VKN3</accession>
<evidence type="ECO:0000259" key="2">
    <source>
        <dbReference type="Pfam" id="PF00646"/>
    </source>
</evidence>
<dbReference type="EMBL" id="LVLJ01003561">
    <property type="protein sequence ID" value="OAE20892.1"/>
    <property type="molecule type" value="Genomic_DNA"/>
</dbReference>
<dbReference type="PANTHER" id="PTHR13318">
    <property type="entry name" value="PARTNER OF PAIRED, ISOFORM B-RELATED"/>
    <property type="match status" value="1"/>
</dbReference>
<dbReference type="PANTHER" id="PTHR13318:SF92">
    <property type="entry name" value="F-BOX_LRR-REPEAT PROTEIN 8-RELATED"/>
    <property type="match status" value="1"/>
</dbReference>
<dbReference type="SUPFAM" id="SSF81383">
    <property type="entry name" value="F-box domain"/>
    <property type="match status" value="1"/>
</dbReference>
<dbReference type="GO" id="GO:0019005">
    <property type="term" value="C:SCF ubiquitin ligase complex"/>
    <property type="evidence" value="ECO:0007669"/>
    <property type="project" value="TreeGrafter"/>
</dbReference>
<name>A0A176VKN3_MARPO</name>
<evidence type="ECO:0000259" key="3">
    <source>
        <dbReference type="Pfam" id="PF25372"/>
    </source>
</evidence>
<dbReference type="InterPro" id="IPR006553">
    <property type="entry name" value="Leu-rich_rpt_Cys-con_subtyp"/>
</dbReference>
<proteinExistence type="predicted"/>
<feature type="region of interest" description="Disordered" evidence="1">
    <location>
        <begin position="258"/>
        <end position="279"/>
    </location>
</feature>
<dbReference type="CDD" id="cd22159">
    <property type="entry name" value="F-box_AtTIR1-like"/>
    <property type="match status" value="1"/>
</dbReference>
<dbReference type="Pfam" id="PF00646">
    <property type="entry name" value="F-box"/>
    <property type="match status" value="1"/>
</dbReference>
<dbReference type="GO" id="GO:0031146">
    <property type="term" value="P:SCF-dependent proteasomal ubiquitin-dependent protein catabolic process"/>
    <property type="evidence" value="ECO:0007669"/>
    <property type="project" value="TreeGrafter"/>
</dbReference>
<dbReference type="InterPro" id="IPR036047">
    <property type="entry name" value="F-box-like_dom_sf"/>
</dbReference>
<gene>
    <name evidence="4" type="ORF">AXG93_3256s1390</name>
</gene>
<evidence type="ECO:0000256" key="1">
    <source>
        <dbReference type="SAM" id="MobiDB-lite"/>
    </source>
</evidence>
<dbReference type="SMART" id="SM00367">
    <property type="entry name" value="LRR_CC"/>
    <property type="match status" value="7"/>
</dbReference>
<keyword evidence="5" id="KW-1185">Reference proteome</keyword>
<organism evidence="4 5">
    <name type="scientific">Marchantia polymorpha subsp. ruderalis</name>
    <dbReference type="NCBI Taxonomy" id="1480154"/>
    <lineage>
        <taxon>Eukaryota</taxon>
        <taxon>Viridiplantae</taxon>
        <taxon>Streptophyta</taxon>
        <taxon>Embryophyta</taxon>
        <taxon>Marchantiophyta</taxon>
        <taxon>Marchantiopsida</taxon>
        <taxon>Marchantiidae</taxon>
        <taxon>Marchantiales</taxon>
        <taxon>Marchantiaceae</taxon>
        <taxon>Marchantia</taxon>
    </lineage>
</organism>
<evidence type="ECO:0000313" key="5">
    <source>
        <dbReference type="Proteomes" id="UP000077202"/>
    </source>
</evidence>
<comment type="caution">
    <text evidence="4">The sequence shown here is derived from an EMBL/GenBank/DDBJ whole genome shotgun (WGS) entry which is preliminary data.</text>
</comment>
<dbReference type="FunFam" id="3.80.10.10:FF:000449">
    <property type="entry name" value="F-box protein SKIP2"/>
    <property type="match status" value="1"/>
</dbReference>
<dbReference type="Pfam" id="PF13516">
    <property type="entry name" value="LRR_6"/>
    <property type="match status" value="1"/>
</dbReference>
<feature type="domain" description="F-box/LRR-repeat protein 15-like leucin rich repeat" evidence="3">
    <location>
        <begin position="489"/>
        <end position="599"/>
    </location>
</feature>
<dbReference type="SUPFAM" id="SSF52047">
    <property type="entry name" value="RNI-like"/>
    <property type="match status" value="1"/>
</dbReference>
<evidence type="ECO:0000313" key="4">
    <source>
        <dbReference type="EMBL" id="OAE20892.1"/>
    </source>
</evidence>
<sequence length="768" mass="83742">MGGTHQVTEPPVSTSSEDCHNELCLFVCLFVVSYERLVEDLDIGRARRKTRADQPYLQSPRPEPAERIAKGLQGPRPPKANKILRALGASLAHKKEEGPGDPRQPTPRPTSTGSSRARPGPFESVFRRPALSRAANRTEPNRRVESTGVGSSRAVGPSSRGGREADWLLIIARDDVEESGRWPHEKAAAAAAAADRSGRCRGARTSEGVDVVGLELRLEWRWDEGFGAEVQMRSCARYGGGGGAGAGRRPASVVARCGHWQQGQQQQQQRRPATGQEEEGVLQELDQNKMQGKDFSLQVPDECLSCIFQKLSSVDRKTCSLVCKRWHWVEGQGRQRLSLYAQEKLLDALPELLSRFEHVTKLALKCDKKMTSIDDEALFIVGRDCRQLKKLKLKGCKQLTDDGMEIFARVCGPLKKISCGSCGFGARGLNSILQHCVNLEDLTVKRLKGLYEGPSELIGPGCGKIRRLCLKELFNAQLFGPLLAGSRHLHTLMLSKNSGNWDKLLDIITEHLPELVELHMEKLQLSDKGLQAVARCKSLEVLYVVKAPECTNVGLSAVATGCRRLRKLHVDGWKASRVGDEGLLSVARTCKELQELVLIGLNATMASLSPLATNCHGLERLALCNSETFGDPELLCIATKCQSLKKLCIKSCPISDQGMEVLASGCPNLVKIKIKKCRGVTPASVDWLQNKRETLMVTLDTGLPSPITDLATGRALQPGTNRVTRGAVPQNRSPLAKARLAIVAGGSFVACTFLRWSSPGGSGSSSPT</sequence>
<feature type="region of interest" description="Disordered" evidence="1">
    <location>
        <begin position="48"/>
        <end position="80"/>
    </location>
</feature>
<feature type="region of interest" description="Disordered" evidence="1">
    <location>
        <begin position="92"/>
        <end position="161"/>
    </location>
</feature>
<dbReference type="InterPro" id="IPR001810">
    <property type="entry name" value="F-box_dom"/>
</dbReference>
<reference evidence="4" key="1">
    <citation type="submission" date="2016-03" db="EMBL/GenBank/DDBJ databases">
        <title>Mechanisms controlling the formation of the plant cell surface in tip-growing cells are functionally conserved among land plants.</title>
        <authorList>
            <person name="Honkanen S."/>
            <person name="Jones V.A."/>
            <person name="Morieri G."/>
            <person name="Champion C."/>
            <person name="Hetherington A.J."/>
            <person name="Kelly S."/>
            <person name="Saint-Marcoux D."/>
            <person name="Proust H."/>
            <person name="Prescott H."/>
            <person name="Dolan L."/>
        </authorList>
    </citation>
    <scope>NUCLEOTIDE SEQUENCE [LARGE SCALE GENOMIC DNA]</scope>
    <source>
        <tissue evidence="4">Whole gametophyte</tissue>
    </source>
</reference>
<dbReference type="Proteomes" id="UP000077202">
    <property type="component" value="Unassembled WGS sequence"/>
</dbReference>
<feature type="domain" description="F-box" evidence="2">
    <location>
        <begin position="297"/>
        <end position="327"/>
    </location>
</feature>
<dbReference type="InterPro" id="IPR001611">
    <property type="entry name" value="Leu-rich_rpt"/>
</dbReference>
<dbReference type="Gene3D" id="3.80.10.10">
    <property type="entry name" value="Ribonuclease Inhibitor"/>
    <property type="match status" value="2"/>
</dbReference>
<dbReference type="Pfam" id="PF25372">
    <property type="entry name" value="DUF7885"/>
    <property type="match status" value="1"/>
</dbReference>
<dbReference type="InterPro" id="IPR032675">
    <property type="entry name" value="LRR_dom_sf"/>
</dbReference>
<dbReference type="AlphaFoldDB" id="A0A176VKN3"/>